<dbReference type="InterPro" id="IPR036866">
    <property type="entry name" value="RibonucZ/Hydroxyglut_hydro"/>
</dbReference>
<evidence type="ECO:0008006" key="2">
    <source>
        <dbReference type="Google" id="ProtNLM"/>
    </source>
</evidence>
<protein>
    <recommendedName>
        <fullName evidence="2">MBL fold metallo-hydrolase</fullName>
    </recommendedName>
</protein>
<dbReference type="Gene3D" id="3.60.15.10">
    <property type="entry name" value="Ribonuclease Z/Hydroxyacylglutathione hydrolase-like"/>
    <property type="match status" value="1"/>
</dbReference>
<dbReference type="EMBL" id="UOFD01000021">
    <property type="protein sequence ID" value="VAW50957.1"/>
    <property type="molecule type" value="Genomic_DNA"/>
</dbReference>
<proteinExistence type="predicted"/>
<dbReference type="AlphaFoldDB" id="A0A3B0WJZ9"/>
<reference evidence="1" key="1">
    <citation type="submission" date="2018-06" db="EMBL/GenBank/DDBJ databases">
        <authorList>
            <person name="Zhirakovskaya E."/>
        </authorList>
    </citation>
    <scope>NUCLEOTIDE SEQUENCE</scope>
</reference>
<feature type="non-terminal residue" evidence="1">
    <location>
        <position position="1"/>
    </location>
</feature>
<sequence>VGDKGEILHYGGTDIALHYIGYGHTNTMLVTRLPKQRLIYIVDFANNDSTGWRDMPGLPLNELVAMQQRLLNLDFDKVAFGHGRTGPGDRETIKRQITYYKNLLSEVRSAVKEGLSEDEAVISVVRNLPQYRGWKNYDRWFKMNVRGVYRWVTKQ</sequence>
<accession>A0A3B0WJZ9</accession>
<evidence type="ECO:0000313" key="1">
    <source>
        <dbReference type="EMBL" id="VAW50957.1"/>
    </source>
</evidence>
<gene>
    <name evidence="1" type="ORF">MNBD_GAMMA06-1629</name>
</gene>
<name>A0A3B0WJZ9_9ZZZZ</name>
<dbReference type="SUPFAM" id="SSF56281">
    <property type="entry name" value="Metallo-hydrolase/oxidoreductase"/>
    <property type="match status" value="1"/>
</dbReference>
<organism evidence="1">
    <name type="scientific">hydrothermal vent metagenome</name>
    <dbReference type="NCBI Taxonomy" id="652676"/>
    <lineage>
        <taxon>unclassified sequences</taxon>
        <taxon>metagenomes</taxon>
        <taxon>ecological metagenomes</taxon>
    </lineage>
</organism>